<evidence type="ECO:0000256" key="1">
    <source>
        <dbReference type="ARBA" id="ARBA00004123"/>
    </source>
</evidence>
<dbReference type="SMART" id="SM00432">
    <property type="entry name" value="MADS"/>
    <property type="match status" value="1"/>
</dbReference>
<dbReference type="Pfam" id="PF00319">
    <property type="entry name" value="SRF-TF"/>
    <property type="match status" value="1"/>
</dbReference>
<name>A0AAD5ZXM3_9POAL</name>
<evidence type="ECO:0000256" key="4">
    <source>
        <dbReference type="ARBA" id="ARBA00023163"/>
    </source>
</evidence>
<sequence length="193" mass="21623">MGRNKITIKGLPSLPERKAKYALRIKGLVKKAKELSTMCDVPHLLLTFSPSGEPTVSTQNGTFEEILTAYSNLNPEKRLKSKEESLKKLGESLEKAGEVIDVSQFANHSAQVIESNEQNEDKKAKLKNIQDEISKIENFLGPLSLIDDIDQINSMEKIVEMENCLLQLLQQNELSKAFFVEQGMALNGFNTQQ</sequence>
<dbReference type="PANTHER" id="PTHR11945:SF534">
    <property type="entry name" value="MYOCYTE-SPECIFIC ENHANCER FACTOR 2"/>
    <property type="match status" value="1"/>
</dbReference>
<keyword evidence="3" id="KW-0238">DNA-binding</keyword>
<dbReference type="Proteomes" id="UP001210211">
    <property type="component" value="Unassembled WGS sequence"/>
</dbReference>
<evidence type="ECO:0000256" key="3">
    <source>
        <dbReference type="ARBA" id="ARBA00023125"/>
    </source>
</evidence>
<evidence type="ECO:0000256" key="6">
    <source>
        <dbReference type="SAM" id="Coils"/>
    </source>
</evidence>
<dbReference type="GO" id="GO:0000978">
    <property type="term" value="F:RNA polymerase II cis-regulatory region sequence-specific DNA binding"/>
    <property type="evidence" value="ECO:0007669"/>
    <property type="project" value="TreeGrafter"/>
</dbReference>
<gene>
    <name evidence="8" type="ORF">LUZ61_009620</name>
</gene>
<dbReference type="SUPFAM" id="SSF55455">
    <property type="entry name" value="SRF-like"/>
    <property type="match status" value="1"/>
</dbReference>
<accession>A0AAD5ZXM3</accession>
<dbReference type="GO" id="GO:0045893">
    <property type="term" value="P:positive regulation of DNA-templated transcription"/>
    <property type="evidence" value="ECO:0007669"/>
    <property type="project" value="UniProtKB-ARBA"/>
</dbReference>
<feature type="domain" description="MADS-box" evidence="7">
    <location>
        <begin position="1"/>
        <end position="53"/>
    </location>
</feature>
<feature type="coiled-coil region" evidence="6">
    <location>
        <begin position="112"/>
        <end position="139"/>
    </location>
</feature>
<evidence type="ECO:0000313" key="9">
    <source>
        <dbReference type="Proteomes" id="UP001210211"/>
    </source>
</evidence>
<dbReference type="AlphaFoldDB" id="A0AAD5ZXM3"/>
<comment type="subcellular location">
    <subcellularLocation>
        <location evidence="1">Nucleus</location>
    </subcellularLocation>
</comment>
<dbReference type="EMBL" id="JAMRDG010000001">
    <property type="protein sequence ID" value="KAJ3705915.1"/>
    <property type="molecule type" value="Genomic_DNA"/>
</dbReference>
<comment type="caution">
    <text evidence="8">The sequence shown here is derived from an EMBL/GenBank/DDBJ whole genome shotgun (WGS) entry which is preliminary data.</text>
</comment>
<dbReference type="GO" id="GO:0005634">
    <property type="term" value="C:nucleus"/>
    <property type="evidence" value="ECO:0007669"/>
    <property type="project" value="UniProtKB-SubCell"/>
</dbReference>
<keyword evidence="2" id="KW-0805">Transcription regulation</keyword>
<evidence type="ECO:0000313" key="8">
    <source>
        <dbReference type="EMBL" id="KAJ3705915.1"/>
    </source>
</evidence>
<keyword evidence="5" id="KW-0539">Nucleus</keyword>
<keyword evidence="4" id="KW-0804">Transcription</keyword>
<keyword evidence="6" id="KW-0175">Coiled coil</keyword>
<dbReference type="InterPro" id="IPR002100">
    <property type="entry name" value="TF_MADSbox"/>
</dbReference>
<proteinExistence type="predicted"/>
<evidence type="ECO:0000256" key="2">
    <source>
        <dbReference type="ARBA" id="ARBA00023015"/>
    </source>
</evidence>
<dbReference type="GO" id="GO:0046983">
    <property type="term" value="F:protein dimerization activity"/>
    <property type="evidence" value="ECO:0007669"/>
    <property type="project" value="InterPro"/>
</dbReference>
<dbReference type="InterPro" id="IPR036879">
    <property type="entry name" value="TF_MADSbox_sf"/>
</dbReference>
<keyword evidence="9" id="KW-1185">Reference proteome</keyword>
<dbReference type="Gene3D" id="3.40.1810.10">
    <property type="entry name" value="Transcription factor, MADS-box"/>
    <property type="match status" value="1"/>
</dbReference>
<dbReference type="PROSITE" id="PS50066">
    <property type="entry name" value="MADS_BOX_2"/>
    <property type="match status" value="1"/>
</dbReference>
<evidence type="ECO:0000256" key="5">
    <source>
        <dbReference type="ARBA" id="ARBA00023242"/>
    </source>
</evidence>
<protein>
    <recommendedName>
        <fullName evidence="7">MADS-box domain-containing protein</fullName>
    </recommendedName>
</protein>
<reference evidence="8 9" key="1">
    <citation type="journal article" date="2022" name="Cell">
        <title>Repeat-based holocentromeres influence genome architecture and karyotype evolution.</title>
        <authorList>
            <person name="Hofstatter P.G."/>
            <person name="Thangavel G."/>
            <person name="Lux T."/>
            <person name="Neumann P."/>
            <person name="Vondrak T."/>
            <person name="Novak P."/>
            <person name="Zhang M."/>
            <person name="Costa L."/>
            <person name="Castellani M."/>
            <person name="Scott A."/>
            <person name="Toegelov H."/>
            <person name="Fuchs J."/>
            <person name="Mata-Sucre Y."/>
            <person name="Dias Y."/>
            <person name="Vanzela A.L.L."/>
            <person name="Huettel B."/>
            <person name="Almeida C.C.S."/>
            <person name="Simkova H."/>
            <person name="Souza G."/>
            <person name="Pedrosa-Harand A."/>
            <person name="Macas J."/>
            <person name="Mayer K.F.X."/>
            <person name="Houben A."/>
            <person name="Marques A."/>
        </authorList>
    </citation>
    <scope>NUCLEOTIDE SEQUENCE [LARGE SCALE GENOMIC DNA]</scope>
    <source>
        <strain evidence="8">RhyTen1mFocal</strain>
    </source>
</reference>
<evidence type="ECO:0000259" key="7">
    <source>
        <dbReference type="PROSITE" id="PS50066"/>
    </source>
</evidence>
<organism evidence="8 9">
    <name type="scientific">Rhynchospora tenuis</name>
    <dbReference type="NCBI Taxonomy" id="198213"/>
    <lineage>
        <taxon>Eukaryota</taxon>
        <taxon>Viridiplantae</taxon>
        <taxon>Streptophyta</taxon>
        <taxon>Embryophyta</taxon>
        <taxon>Tracheophyta</taxon>
        <taxon>Spermatophyta</taxon>
        <taxon>Magnoliopsida</taxon>
        <taxon>Liliopsida</taxon>
        <taxon>Poales</taxon>
        <taxon>Cyperaceae</taxon>
        <taxon>Cyperoideae</taxon>
        <taxon>Rhynchosporeae</taxon>
        <taxon>Rhynchospora</taxon>
    </lineage>
</organism>
<dbReference type="PANTHER" id="PTHR11945">
    <property type="entry name" value="MADS BOX PROTEIN"/>
    <property type="match status" value="1"/>
</dbReference>
<dbReference type="GO" id="GO:0000981">
    <property type="term" value="F:DNA-binding transcription factor activity, RNA polymerase II-specific"/>
    <property type="evidence" value="ECO:0007669"/>
    <property type="project" value="TreeGrafter"/>
</dbReference>
<dbReference type="PRINTS" id="PR00404">
    <property type="entry name" value="MADSDOMAIN"/>
</dbReference>